<feature type="domain" description="Nudix hydrolase" evidence="3">
    <location>
        <begin position="43"/>
        <end position="200"/>
    </location>
</feature>
<proteinExistence type="predicted"/>
<evidence type="ECO:0000313" key="5">
    <source>
        <dbReference type="Proteomes" id="UP001359485"/>
    </source>
</evidence>
<dbReference type="InterPro" id="IPR000086">
    <property type="entry name" value="NUDIX_hydrolase_dom"/>
</dbReference>
<evidence type="ECO:0000259" key="3">
    <source>
        <dbReference type="PROSITE" id="PS51462"/>
    </source>
</evidence>
<accession>A0ABR1AJP8</accession>
<comment type="caution">
    <text evidence="4">The sequence shown here is derived from an EMBL/GenBank/DDBJ whole genome shotgun (WGS) entry which is preliminary data.</text>
</comment>
<dbReference type="InterPro" id="IPR004385">
    <property type="entry name" value="NDP_pyrophosphatase"/>
</dbReference>
<evidence type="ECO:0000256" key="2">
    <source>
        <dbReference type="ARBA" id="ARBA00022801"/>
    </source>
</evidence>
<dbReference type="EMBL" id="JAWJWF010000047">
    <property type="protein sequence ID" value="KAK6621496.1"/>
    <property type="molecule type" value="Genomic_DNA"/>
</dbReference>
<dbReference type="PROSITE" id="PS51462">
    <property type="entry name" value="NUDIX"/>
    <property type="match status" value="1"/>
</dbReference>
<keyword evidence="2" id="KW-0378">Hydrolase</keyword>
<reference evidence="4 5" key="1">
    <citation type="submission" date="2023-09" db="EMBL/GenBank/DDBJ databases">
        <title>Genomes of two closely related lineages of the louse Polyplax serrata with different host specificities.</title>
        <authorList>
            <person name="Martinu J."/>
            <person name="Tarabai H."/>
            <person name="Stefka J."/>
            <person name="Hypsa V."/>
        </authorList>
    </citation>
    <scope>NUCLEOTIDE SEQUENCE [LARGE SCALE GENOMIC DNA]</scope>
    <source>
        <strain evidence="4">98ZLc_SE</strain>
    </source>
</reference>
<dbReference type="CDD" id="cd18887">
    <property type="entry name" value="NUDIX_UGPPase_Nudt14"/>
    <property type="match status" value="1"/>
</dbReference>
<name>A0ABR1AJP8_POLSC</name>
<dbReference type="InterPro" id="IPR015797">
    <property type="entry name" value="NUDIX_hydrolase-like_dom_sf"/>
</dbReference>
<dbReference type="PANTHER" id="PTHR11839">
    <property type="entry name" value="UDP/ADP-SUGAR PYROPHOSPHATASE"/>
    <property type="match status" value="1"/>
</dbReference>
<dbReference type="PANTHER" id="PTHR11839:SF15">
    <property type="entry name" value="URIDINE DIPHOSPHATE GLUCOSE PYROPHOSPHATASE NUDT14"/>
    <property type="match status" value="1"/>
</dbReference>
<protein>
    <recommendedName>
        <fullName evidence="3">Nudix hydrolase domain-containing protein</fullName>
    </recommendedName>
</protein>
<comment type="cofactor">
    <cofactor evidence="1">
        <name>Mg(2+)</name>
        <dbReference type="ChEBI" id="CHEBI:18420"/>
    </cofactor>
</comment>
<dbReference type="Proteomes" id="UP001359485">
    <property type="component" value="Unassembled WGS sequence"/>
</dbReference>
<organism evidence="4 5">
    <name type="scientific">Polyplax serrata</name>
    <name type="common">Common mouse louse</name>
    <dbReference type="NCBI Taxonomy" id="468196"/>
    <lineage>
        <taxon>Eukaryota</taxon>
        <taxon>Metazoa</taxon>
        <taxon>Ecdysozoa</taxon>
        <taxon>Arthropoda</taxon>
        <taxon>Hexapoda</taxon>
        <taxon>Insecta</taxon>
        <taxon>Pterygota</taxon>
        <taxon>Neoptera</taxon>
        <taxon>Paraneoptera</taxon>
        <taxon>Psocodea</taxon>
        <taxon>Troctomorpha</taxon>
        <taxon>Phthiraptera</taxon>
        <taxon>Anoplura</taxon>
        <taxon>Polyplacidae</taxon>
        <taxon>Polyplax</taxon>
    </lineage>
</organism>
<keyword evidence="5" id="KW-1185">Reference proteome</keyword>
<dbReference type="Gene3D" id="3.90.79.10">
    <property type="entry name" value="Nucleoside Triphosphate Pyrophosphohydrolase"/>
    <property type="match status" value="1"/>
</dbReference>
<evidence type="ECO:0000313" key="4">
    <source>
        <dbReference type="EMBL" id="KAK6621496.1"/>
    </source>
</evidence>
<dbReference type="NCBIfam" id="TIGR00052">
    <property type="entry name" value="nudix-type nucleoside diphosphatase, YffH/AdpP family"/>
    <property type="match status" value="1"/>
</dbReference>
<sequence>MAQQINDKISDMKITSLKESIYMKPLRAEYKINGKQKYWDFLTVHDSVSILIYNTTRKVLVLVRQFRPAMYLAQIPDKKDGTIIDTDKYNLLGGYSLELCAGLVDKNSNIDEIAKDEVLEECGYEIPVTNLRKLFSFRGVGITGQVQTLYYAEVTDEQKVSAGGGLKEEGEFIEVVELTVPEVKKYVEAKDILSPPSFLAAIQWFFQNISNI</sequence>
<gene>
    <name evidence="4" type="ORF">RUM44_001303</name>
</gene>
<dbReference type="SUPFAM" id="SSF55811">
    <property type="entry name" value="Nudix"/>
    <property type="match status" value="1"/>
</dbReference>
<evidence type="ECO:0000256" key="1">
    <source>
        <dbReference type="ARBA" id="ARBA00001946"/>
    </source>
</evidence>